<comment type="catalytic activity">
    <reaction evidence="4">
        <text>O-phospho-L-tyrosyl-[protein] + H2O = L-tyrosyl-[protein] + phosphate</text>
        <dbReference type="Rhea" id="RHEA:10684"/>
        <dbReference type="Rhea" id="RHEA-COMP:10136"/>
        <dbReference type="Rhea" id="RHEA-COMP:20101"/>
        <dbReference type="ChEBI" id="CHEBI:15377"/>
        <dbReference type="ChEBI" id="CHEBI:43474"/>
        <dbReference type="ChEBI" id="CHEBI:46858"/>
        <dbReference type="ChEBI" id="CHEBI:61978"/>
        <dbReference type="EC" id="3.1.3.48"/>
    </reaction>
</comment>
<evidence type="ECO:0000313" key="5">
    <source>
        <dbReference type="EMBL" id="QSE97412.1"/>
    </source>
</evidence>
<dbReference type="AlphaFoldDB" id="A0A974WHT3"/>
<dbReference type="SUPFAM" id="SSF89550">
    <property type="entry name" value="PHP domain-like"/>
    <property type="match status" value="1"/>
</dbReference>
<evidence type="ECO:0000256" key="1">
    <source>
        <dbReference type="ARBA" id="ARBA00005750"/>
    </source>
</evidence>
<dbReference type="Pfam" id="PF19567">
    <property type="entry name" value="CpsB_CapC"/>
    <property type="match status" value="1"/>
</dbReference>
<keyword evidence="3" id="KW-0378">Hydrolase</keyword>
<dbReference type="GO" id="GO:0030145">
    <property type="term" value="F:manganese ion binding"/>
    <property type="evidence" value="ECO:0007669"/>
    <property type="project" value="InterPro"/>
</dbReference>
<evidence type="ECO:0000256" key="3">
    <source>
        <dbReference type="ARBA" id="ARBA00022801"/>
    </source>
</evidence>
<comment type="similarity">
    <text evidence="1">Belongs to the metallo-dependent hydrolases superfamily. CpsB/CapC family.</text>
</comment>
<gene>
    <name evidence="5" type="ORF">JR347_17810</name>
</gene>
<keyword evidence="6" id="KW-1185">Reference proteome</keyword>
<dbReference type="KEGG" id="fuv:JR347_17810"/>
<dbReference type="GO" id="GO:0004725">
    <property type="term" value="F:protein tyrosine phosphatase activity"/>
    <property type="evidence" value="ECO:0007669"/>
    <property type="project" value="UniProtKB-EC"/>
</dbReference>
<dbReference type="Proteomes" id="UP000662783">
    <property type="component" value="Chromosome"/>
</dbReference>
<name>A0A974WHT3_9BACT</name>
<evidence type="ECO:0000256" key="4">
    <source>
        <dbReference type="ARBA" id="ARBA00051722"/>
    </source>
</evidence>
<dbReference type="RefSeq" id="WP_205721923.1">
    <property type="nucleotide sequence ID" value="NZ_CP070608.1"/>
</dbReference>
<proteinExistence type="inferred from homology"/>
<dbReference type="EMBL" id="CP070608">
    <property type="protein sequence ID" value="QSE97412.1"/>
    <property type="molecule type" value="Genomic_DNA"/>
</dbReference>
<evidence type="ECO:0000313" key="6">
    <source>
        <dbReference type="Proteomes" id="UP000662783"/>
    </source>
</evidence>
<dbReference type="PANTHER" id="PTHR39181:SF1">
    <property type="entry name" value="TYROSINE-PROTEIN PHOSPHATASE YWQE"/>
    <property type="match status" value="1"/>
</dbReference>
<sequence>MFNFFRKKSDKPLQDLTTDLHSHLIPGVDDGVQSMEESIELIRRFSDAGYKKVITTPHIMHDFYNNKEEDLIKIHEDVKSRIAQENIDITLKLAAEYYLDDHLNDRMNDPSAQFLTFGANYLLFETSFMNEPFYLAEFIFKAKSRGLNPVMAHPERYNYLHNDSDLLQKLIDRQVLFQLNINSLSGYYSKQVKKFAQKLIDEQLIHFAGSDCHNQLHFDTLATAKSSKYYTKLLDLPLLNQSI</sequence>
<dbReference type="PIRSF" id="PIRSF016557">
    <property type="entry name" value="Caps_synth_CpsB"/>
    <property type="match status" value="1"/>
</dbReference>
<organism evidence="5 6">
    <name type="scientific">Fulvivirga lutea</name>
    <dbReference type="NCBI Taxonomy" id="2810512"/>
    <lineage>
        <taxon>Bacteria</taxon>
        <taxon>Pseudomonadati</taxon>
        <taxon>Bacteroidota</taxon>
        <taxon>Cytophagia</taxon>
        <taxon>Cytophagales</taxon>
        <taxon>Fulvivirgaceae</taxon>
        <taxon>Fulvivirga</taxon>
    </lineage>
</organism>
<evidence type="ECO:0000256" key="2">
    <source>
        <dbReference type="ARBA" id="ARBA00013064"/>
    </source>
</evidence>
<dbReference type="Gene3D" id="3.20.20.140">
    <property type="entry name" value="Metal-dependent hydrolases"/>
    <property type="match status" value="1"/>
</dbReference>
<accession>A0A974WHT3</accession>
<reference evidence="5" key="1">
    <citation type="submission" date="2021-02" db="EMBL/GenBank/DDBJ databases">
        <title>Fulvivirga sp. S481 isolated from sea water.</title>
        <authorList>
            <person name="Bae S.S."/>
            <person name="Baek K."/>
        </authorList>
    </citation>
    <scope>NUCLEOTIDE SEQUENCE</scope>
    <source>
        <strain evidence="5">S481</strain>
    </source>
</reference>
<dbReference type="PANTHER" id="PTHR39181">
    <property type="entry name" value="TYROSINE-PROTEIN PHOSPHATASE YWQE"/>
    <property type="match status" value="1"/>
</dbReference>
<dbReference type="EC" id="3.1.3.48" evidence="2"/>
<dbReference type="InterPro" id="IPR016195">
    <property type="entry name" value="Pol/histidinol_Pase-like"/>
</dbReference>
<dbReference type="InterPro" id="IPR016667">
    <property type="entry name" value="Caps_polysacc_synth_CpsB/CapC"/>
</dbReference>
<protein>
    <recommendedName>
        <fullName evidence="2">protein-tyrosine-phosphatase</fullName>
        <ecNumber evidence="2">3.1.3.48</ecNumber>
    </recommendedName>
</protein>